<reference evidence="1 2" key="1">
    <citation type="submission" date="2013-10" db="EMBL/GenBank/DDBJ databases">
        <title>The Genome Sequence of Streptococcus parasanguinis CC87K.</title>
        <authorList>
            <consortium name="The Broad Institute Genomics Platform"/>
            <person name="Earl A."/>
            <person name="Allen-Vercoe E."/>
            <person name="Daigneault M."/>
            <person name="Young S.K."/>
            <person name="Zeng Q."/>
            <person name="Gargeya S."/>
            <person name="Fitzgerald M."/>
            <person name="Abouelleil A."/>
            <person name="Alvarado L."/>
            <person name="Chapman S.B."/>
            <person name="Gainer-Dewar J."/>
            <person name="Goldberg J."/>
            <person name="Griggs A."/>
            <person name="Gujja S."/>
            <person name="Hansen M."/>
            <person name="Howarth C."/>
            <person name="Imamovic A."/>
            <person name="Ireland A."/>
            <person name="Larimer J."/>
            <person name="McCowan C."/>
            <person name="Murphy C."/>
            <person name="Pearson M."/>
            <person name="Poon T.W."/>
            <person name="Priest M."/>
            <person name="Roberts A."/>
            <person name="Saif S."/>
            <person name="Shea T."/>
            <person name="Sykes S."/>
            <person name="Wortman J."/>
            <person name="Nusbaum C."/>
            <person name="Birren B."/>
        </authorList>
    </citation>
    <scope>NUCLEOTIDE SEQUENCE [LARGE SCALE GENOMIC DNA]</scope>
    <source>
        <strain evidence="1 2">CC87K</strain>
    </source>
</reference>
<organism evidence="1 2">
    <name type="scientific">Streptococcus parasanguinis CC87K</name>
    <dbReference type="NCBI Taxonomy" id="1073372"/>
    <lineage>
        <taxon>Bacteria</taxon>
        <taxon>Bacillati</taxon>
        <taxon>Bacillota</taxon>
        <taxon>Bacilli</taxon>
        <taxon>Lactobacillales</taxon>
        <taxon>Streptococcaceae</taxon>
        <taxon>Streptococcus</taxon>
    </lineage>
</organism>
<dbReference type="OrthoDB" id="8657476at2"/>
<protein>
    <submittedName>
        <fullName evidence="1">Uncharacterized protein</fullName>
    </submittedName>
</protein>
<gene>
    <name evidence="1" type="ORF">HMPREF1195_00138</name>
</gene>
<dbReference type="AlphaFoldDB" id="V8BG73"/>
<evidence type="ECO:0000313" key="1">
    <source>
        <dbReference type="EMBL" id="ETD13820.1"/>
    </source>
</evidence>
<name>V8BG73_STRPA</name>
<sequence length="171" mass="19749">MAKRLARVEIGEFYAIPLFLFEYIETQRFKKADLEGDDKLFAFCRIIDDSGVSIIIEVFKLVSKLPVTFENILNSGRLYDPIMINGLGIYKKRWKLLGKQESYDKEVDSGFSNIQFVYPALPGGTPRLRKSGQEREISFEESEQYESSRSWSAQHLETRIITSLKEKDGSF</sequence>
<dbReference type="EMBL" id="AZJD01000001">
    <property type="protein sequence ID" value="ETD13820.1"/>
    <property type="molecule type" value="Genomic_DNA"/>
</dbReference>
<dbReference type="PATRIC" id="fig|1073372.3.peg.145"/>
<proteinExistence type="predicted"/>
<evidence type="ECO:0000313" key="2">
    <source>
        <dbReference type="Proteomes" id="UP000018716"/>
    </source>
</evidence>
<dbReference type="InterPro" id="IPR029278">
    <property type="entry name" value="Imm26"/>
</dbReference>
<accession>V8BG73</accession>
<dbReference type="Pfam" id="PF15428">
    <property type="entry name" value="Imm26"/>
    <property type="match status" value="1"/>
</dbReference>
<keyword evidence="2" id="KW-1185">Reference proteome</keyword>
<dbReference type="HOGENOM" id="CLU_132686_0_0_9"/>
<comment type="caution">
    <text evidence="1">The sequence shown here is derived from an EMBL/GenBank/DDBJ whole genome shotgun (WGS) entry which is preliminary data.</text>
</comment>
<dbReference type="Proteomes" id="UP000018716">
    <property type="component" value="Unassembled WGS sequence"/>
</dbReference>
<dbReference type="RefSeq" id="WP_023917553.1">
    <property type="nucleotide sequence ID" value="NZ_KI669401.1"/>
</dbReference>